<evidence type="ECO:0000256" key="2">
    <source>
        <dbReference type="SAM" id="Phobius"/>
    </source>
</evidence>
<feature type="region of interest" description="Disordered" evidence="1">
    <location>
        <begin position="161"/>
        <end position="189"/>
    </location>
</feature>
<evidence type="ECO:0000256" key="1">
    <source>
        <dbReference type="SAM" id="MobiDB-lite"/>
    </source>
</evidence>
<evidence type="ECO:0000313" key="3">
    <source>
        <dbReference type="EMBL" id="TGZ48334.1"/>
    </source>
</evidence>
<keyword evidence="4" id="KW-1185">Reference proteome</keyword>
<feature type="non-terminal residue" evidence="3">
    <location>
        <position position="1"/>
    </location>
</feature>
<keyword evidence="2" id="KW-1133">Transmembrane helix</keyword>
<evidence type="ECO:0000313" key="4">
    <source>
        <dbReference type="Proteomes" id="UP000310200"/>
    </source>
</evidence>
<dbReference type="Proteomes" id="UP000310200">
    <property type="component" value="Unassembled WGS sequence"/>
</dbReference>
<protein>
    <submittedName>
        <fullName evidence="3">Uncharacterized protein</fullName>
    </submittedName>
</protein>
<organism evidence="3 4">
    <name type="scientific">Temnothorax longispinosus</name>
    <dbReference type="NCBI Taxonomy" id="300112"/>
    <lineage>
        <taxon>Eukaryota</taxon>
        <taxon>Metazoa</taxon>
        <taxon>Ecdysozoa</taxon>
        <taxon>Arthropoda</taxon>
        <taxon>Hexapoda</taxon>
        <taxon>Insecta</taxon>
        <taxon>Pterygota</taxon>
        <taxon>Neoptera</taxon>
        <taxon>Endopterygota</taxon>
        <taxon>Hymenoptera</taxon>
        <taxon>Apocrita</taxon>
        <taxon>Aculeata</taxon>
        <taxon>Formicoidea</taxon>
        <taxon>Formicidae</taxon>
        <taxon>Myrmicinae</taxon>
        <taxon>Temnothorax</taxon>
    </lineage>
</organism>
<feature type="transmembrane region" description="Helical" evidence="2">
    <location>
        <begin position="45"/>
        <end position="67"/>
    </location>
</feature>
<accession>A0A4V3SAA9</accession>
<feature type="non-terminal residue" evidence="3">
    <location>
        <position position="230"/>
    </location>
</feature>
<name>A0A4V3SAA9_9HYME</name>
<gene>
    <name evidence="3" type="ORF">DBV15_12820</name>
</gene>
<comment type="caution">
    <text evidence="3">The sequence shown here is derived from an EMBL/GenBank/DDBJ whole genome shotgun (WGS) entry which is preliminary data.</text>
</comment>
<keyword evidence="2" id="KW-0472">Membrane</keyword>
<dbReference type="AlphaFoldDB" id="A0A4V3SAA9"/>
<feature type="compositionally biased region" description="Basic and acidic residues" evidence="1">
    <location>
        <begin position="162"/>
        <end position="171"/>
    </location>
</feature>
<proteinExistence type="predicted"/>
<sequence>GERRKGAREGGESDSVRFTHGIVDAYLHRHTPTRQEPVDITIKPAFASTLSFFDFVVVVVAVAVIVYRDHVASVPSPFSQSRRELRFLLALPSHSPLTPRDLPPEVFGFLNANGTRARASRPNSNHVTHRVIDRSFEGRRSCFTGLSFYCSPECPPFVCKKAKGEQPRDRSSSSSTSDPTRDLSGPARRNGAEANALLGVLNQANCCHRLTSPAVSIETANYLIRSAHLV</sequence>
<reference evidence="3 4" key="1">
    <citation type="journal article" date="2019" name="Philos. Trans. R. Soc. Lond., B, Biol. Sci.">
        <title>Ant behaviour and brain gene expression of defending hosts depend on the ecological success of the intruding social parasite.</title>
        <authorList>
            <person name="Kaur R."/>
            <person name="Stoldt M."/>
            <person name="Jongepier E."/>
            <person name="Feldmeyer B."/>
            <person name="Menzel F."/>
            <person name="Bornberg-Bauer E."/>
            <person name="Foitzik S."/>
        </authorList>
    </citation>
    <scope>NUCLEOTIDE SEQUENCE [LARGE SCALE GENOMIC DNA]</scope>
    <source>
        <tissue evidence="3">Whole body</tissue>
    </source>
</reference>
<keyword evidence="2" id="KW-0812">Transmembrane</keyword>
<dbReference type="EMBL" id="QBLH01002498">
    <property type="protein sequence ID" value="TGZ48334.1"/>
    <property type="molecule type" value="Genomic_DNA"/>
</dbReference>